<gene>
    <name evidence="4" type="primary">8235494</name>
    <name evidence="3" type="ORF">Phum_PHUM262900</name>
</gene>
<dbReference type="HOGENOM" id="CLU_565398_0_0_1"/>
<dbReference type="EnsemblMetazoa" id="PHUM262900-RA">
    <property type="protein sequence ID" value="PHUM262900-PA"/>
    <property type="gene ID" value="PHUM262900"/>
</dbReference>
<dbReference type="InParanoid" id="E0VKF9"/>
<dbReference type="STRING" id="121224.E0VKF9"/>
<sequence length="483" mass="53993">MRGSLNDSIGKIYQKSYNFEDFFWTGSGDGPVGEFNNITNSQTIFIHPSSLETWKTTTVFHTTTILFATVYPDARGCFEHECVPEISPVQTGSVDFSLPTYVPPNASEIRPSNTVTNVHTTTLSWPHIFVKKNNKTDFEETVSPTPKLSTSKIHFDDGGDGDGHEGNGIGENNFPQTTVFPDIILPDEKYWLLTILKDDKHLPKINLKLTEKKLSNLYEKAFYRGHNKFLTENDLVDEKDSKFLKFVNIHIFNTSQIGNDLGIIYTVSINGNPVPANTAANDMRLLTTREIIAELGRPILTKAEPYVKTIVPFGARVRGKTRDTWLLIGSVIAAILLLLLLVALFVLILSKSQSRKNSAKTSAEIEEERGNSNLGYDDGDDGDDKNDVLNVGTSVREGQKIIQTKKWTELKIKSECLEDKKDELKNDEKQINSSSSSSCSGSSEASLVRIRNQKMKKDAEDKPKPKPRARDRKILSSDCRNVS</sequence>
<evidence type="ECO:0000313" key="5">
    <source>
        <dbReference type="Proteomes" id="UP000009046"/>
    </source>
</evidence>
<organism>
    <name type="scientific">Pediculus humanus subsp. corporis</name>
    <name type="common">Body louse</name>
    <dbReference type="NCBI Taxonomy" id="121224"/>
    <lineage>
        <taxon>Eukaryota</taxon>
        <taxon>Metazoa</taxon>
        <taxon>Ecdysozoa</taxon>
        <taxon>Arthropoda</taxon>
        <taxon>Hexapoda</taxon>
        <taxon>Insecta</taxon>
        <taxon>Pterygota</taxon>
        <taxon>Neoptera</taxon>
        <taxon>Paraneoptera</taxon>
        <taxon>Psocodea</taxon>
        <taxon>Troctomorpha</taxon>
        <taxon>Phthiraptera</taxon>
        <taxon>Anoplura</taxon>
        <taxon>Pediculidae</taxon>
        <taxon>Pediculus</taxon>
    </lineage>
</organism>
<keyword evidence="5" id="KW-1185">Reference proteome</keyword>
<dbReference type="OrthoDB" id="6624682at2759"/>
<dbReference type="EMBL" id="DS235243">
    <property type="protein sequence ID" value="EEB13875.1"/>
    <property type="molecule type" value="Genomic_DNA"/>
</dbReference>
<evidence type="ECO:0000313" key="4">
    <source>
        <dbReference type="EnsemblMetazoa" id="PHUM262900-PA"/>
    </source>
</evidence>
<keyword evidence="2" id="KW-0472">Membrane</keyword>
<evidence type="ECO:0000313" key="3">
    <source>
        <dbReference type="EMBL" id="EEB13875.1"/>
    </source>
</evidence>
<reference evidence="3" key="1">
    <citation type="submission" date="2007-04" db="EMBL/GenBank/DDBJ databases">
        <title>Annotation of Pediculus humanus corporis strain USDA.</title>
        <authorList>
            <person name="Kirkness E."/>
            <person name="Hannick L."/>
            <person name="Hass B."/>
            <person name="Bruggner R."/>
            <person name="Lawson D."/>
            <person name="Bidwell S."/>
            <person name="Joardar V."/>
            <person name="Caler E."/>
            <person name="Walenz B."/>
            <person name="Inman J."/>
            <person name="Schobel S."/>
            <person name="Galinsky K."/>
            <person name="Amedeo P."/>
            <person name="Strausberg R."/>
        </authorList>
    </citation>
    <scope>NUCLEOTIDE SEQUENCE</scope>
    <source>
        <strain evidence="3">USDA</strain>
    </source>
</reference>
<feature type="region of interest" description="Disordered" evidence="1">
    <location>
        <begin position="423"/>
        <end position="483"/>
    </location>
</feature>
<evidence type="ECO:0000256" key="1">
    <source>
        <dbReference type="SAM" id="MobiDB-lite"/>
    </source>
</evidence>
<dbReference type="AlphaFoldDB" id="E0VKF9"/>
<dbReference type="CTD" id="8235494"/>
<evidence type="ECO:0000256" key="2">
    <source>
        <dbReference type="SAM" id="Phobius"/>
    </source>
</evidence>
<feature type="compositionally biased region" description="Basic and acidic residues" evidence="1">
    <location>
        <begin position="153"/>
        <end position="165"/>
    </location>
</feature>
<dbReference type="GeneID" id="8235494"/>
<feature type="compositionally biased region" description="Basic and acidic residues" evidence="1">
    <location>
        <begin position="455"/>
        <end position="464"/>
    </location>
</feature>
<reference evidence="3" key="2">
    <citation type="submission" date="2007-04" db="EMBL/GenBank/DDBJ databases">
        <title>The genome of the human body louse.</title>
        <authorList>
            <consortium name="The Human Body Louse Genome Consortium"/>
            <person name="Kirkness E."/>
            <person name="Walenz B."/>
            <person name="Hass B."/>
            <person name="Bruggner R."/>
            <person name="Strausberg R."/>
        </authorList>
    </citation>
    <scope>NUCLEOTIDE SEQUENCE</scope>
    <source>
        <strain evidence="3">USDA</strain>
    </source>
</reference>
<feature type="compositionally biased region" description="Low complexity" evidence="1">
    <location>
        <begin position="433"/>
        <end position="446"/>
    </location>
</feature>
<keyword evidence="2" id="KW-1133">Transmembrane helix</keyword>
<dbReference type="Proteomes" id="UP000009046">
    <property type="component" value="Unassembled WGS sequence"/>
</dbReference>
<dbReference type="EMBL" id="AAZO01003039">
    <property type="status" value="NOT_ANNOTATED_CDS"/>
    <property type="molecule type" value="Genomic_DNA"/>
</dbReference>
<dbReference type="RefSeq" id="XP_002426613.1">
    <property type="nucleotide sequence ID" value="XM_002426568.1"/>
</dbReference>
<keyword evidence="2" id="KW-0812">Transmembrane</keyword>
<proteinExistence type="predicted"/>
<dbReference type="KEGG" id="phu:Phum_PHUM262900"/>
<protein>
    <submittedName>
        <fullName evidence="3 4">Uncharacterized protein</fullName>
    </submittedName>
</protein>
<feature type="region of interest" description="Disordered" evidence="1">
    <location>
        <begin position="140"/>
        <end position="172"/>
    </location>
</feature>
<feature type="transmembrane region" description="Helical" evidence="2">
    <location>
        <begin position="325"/>
        <end position="349"/>
    </location>
</feature>
<name>E0VKF9_PEDHC</name>
<feature type="compositionally biased region" description="Polar residues" evidence="1">
    <location>
        <begin position="142"/>
        <end position="152"/>
    </location>
</feature>
<accession>E0VKF9</accession>
<feature type="region of interest" description="Disordered" evidence="1">
    <location>
        <begin position="358"/>
        <end position="390"/>
    </location>
</feature>
<reference evidence="4" key="3">
    <citation type="submission" date="2020-05" db="UniProtKB">
        <authorList>
            <consortium name="EnsemblMetazoa"/>
        </authorList>
    </citation>
    <scope>IDENTIFICATION</scope>
    <source>
        <strain evidence="4">USDA</strain>
    </source>
</reference>
<dbReference type="VEuPathDB" id="VectorBase:PHUM262900"/>